<keyword evidence="1" id="KW-0472">Membrane</keyword>
<dbReference type="EMBL" id="FOYS01000002">
    <property type="protein sequence ID" value="SFR47718.1"/>
    <property type="molecule type" value="Genomic_DNA"/>
</dbReference>
<feature type="transmembrane region" description="Helical" evidence="1">
    <location>
        <begin position="50"/>
        <end position="69"/>
    </location>
</feature>
<feature type="transmembrane region" description="Helical" evidence="1">
    <location>
        <begin position="15"/>
        <end position="38"/>
    </location>
</feature>
<gene>
    <name evidence="2" type="ORF">SAMN04488124_1766</name>
</gene>
<evidence type="ECO:0000313" key="3">
    <source>
        <dbReference type="Proteomes" id="UP000243250"/>
    </source>
</evidence>
<dbReference type="AlphaFoldDB" id="A0A1I6GZU9"/>
<organism evidence="2 3">
    <name type="scientific">Halogeometricum limi</name>
    <dbReference type="NCBI Taxonomy" id="555875"/>
    <lineage>
        <taxon>Archaea</taxon>
        <taxon>Methanobacteriati</taxon>
        <taxon>Methanobacteriota</taxon>
        <taxon>Stenosarchaea group</taxon>
        <taxon>Halobacteria</taxon>
        <taxon>Halobacteriales</taxon>
        <taxon>Haloferacaceae</taxon>
        <taxon>Halogeometricum</taxon>
    </lineage>
</organism>
<evidence type="ECO:0000256" key="1">
    <source>
        <dbReference type="SAM" id="Phobius"/>
    </source>
</evidence>
<dbReference type="Proteomes" id="UP000243250">
    <property type="component" value="Unassembled WGS sequence"/>
</dbReference>
<reference evidence="3" key="1">
    <citation type="submission" date="2016-10" db="EMBL/GenBank/DDBJ databases">
        <authorList>
            <person name="Varghese N."/>
            <person name="Submissions S."/>
        </authorList>
    </citation>
    <scope>NUCLEOTIDE SEQUENCE [LARGE SCALE GENOMIC DNA]</scope>
    <source>
        <strain evidence="3">CGMCC 1.8711</strain>
    </source>
</reference>
<keyword evidence="1" id="KW-0812">Transmembrane</keyword>
<keyword evidence="3" id="KW-1185">Reference proteome</keyword>
<name>A0A1I6GZU9_9EURY</name>
<sequence length="119" mass="13508">MSTTHTRQVMFAGKWWIPILMLPVLFLLWVSVTLSNVVLAPHLGVQLSGYLTEIAAVPVLLSYAVSLFAPFALYHDRTYVSERSEWTPHVLYLLVFIPLLNVLLSGVYLVQRHRFVGTP</sequence>
<evidence type="ECO:0000313" key="2">
    <source>
        <dbReference type="EMBL" id="SFR47718.1"/>
    </source>
</evidence>
<proteinExistence type="predicted"/>
<dbReference type="STRING" id="555875.SAMN04488124_1766"/>
<protein>
    <submittedName>
        <fullName evidence="2">Uncharacterized protein</fullName>
    </submittedName>
</protein>
<keyword evidence="1" id="KW-1133">Transmembrane helix</keyword>
<feature type="transmembrane region" description="Helical" evidence="1">
    <location>
        <begin position="89"/>
        <end position="110"/>
    </location>
</feature>
<accession>A0A1I6GZU9</accession>